<accession>A0ABV7JC39</accession>
<dbReference type="SUPFAM" id="SSF46894">
    <property type="entry name" value="C-terminal effector domain of the bipartite response regulators"/>
    <property type="match status" value="1"/>
</dbReference>
<keyword evidence="7" id="KW-1185">Reference proteome</keyword>
<dbReference type="InterPro" id="IPR036388">
    <property type="entry name" value="WH-like_DNA-bd_sf"/>
</dbReference>
<keyword evidence="1 3" id="KW-0597">Phosphoprotein</keyword>
<dbReference type="SMART" id="SM00448">
    <property type="entry name" value="REC"/>
    <property type="match status" value="1"/>
</dbReference>
<evidence type="ECO:0000259" key="5">
    <source>
        <dbReference type="PROSITE" id="PS50110"/>
    </source>
</evidence>
<feature type="domain" description="HTH luxR-type" evidence="4">
    <location>
        <begin position="137"/>
        <end position="202"/>
    </location>
</feature>
<protein>
    <submittedName>
        <fullName evidence="6">Response regulator transcription factor</fullName>
    </submittedName>
</protein>
<evidence type="ECO:0000313" key="6">
    <source>
        <dbReference type="EMBL" id="MFC3195534.1"/>
    </source>
</evidence>
<evidence type="ECO:0000256" key="1">
    <source>
        <dbReference type="ARBA" id="ARBA00022553"/>
    </source>
</evidence>
<dbReference type="CDD" id="cd06170">
    <property type="entry name" value="LuxR_C_like"/>
    <property type="match status" value="1"/>
</dbReference>
<dbReference type="InterPro" id="IPR051015">
    <property type="entry name" value="EvgA-like"/>
</dbReference>
<dbReference type="Pfam" id="PF00196">
    <property type="entry name" value="GerE"/>
    <property type="match status" value="1"/>
</dbReference>
<keyword evidence="2" id="KW-0238">DNA-binding</keyword>
<dbReference type="Pfam" id="PF00072">
    <property type="entry name" value="Response_reg"/>
    <property type="match status" value="1"/>
</dbReference>
<dbReference type="InterPro" id="IPR016032">
    <property type="entry name" value="Sig_transdc_resp-reg_C-effctor"/>
</dbReference>
<dbReference type="Proteomes" id="UP001595533">
    <property type="component" value="Unassembled WGS sequence"/>
</dbReference>
<dbReference type="PROSITE" id="PS50110">
    <property type="entry name" value="RESPONSE_REGULATORY"/>
    <property type="match status" value="1"/>
</dbReference>
<dbReference type="InterPro" id="IPR011006">
    <property type="entry name" value="CheY-like_superfamily"/>
</dbReference>
<dbReference type="InterPro" id="IPR058245">
    <property type="entry name" value="NreC/VraR/RcsB-like_REC"/>
</dbReference>
<dbReference type="InterPro" id="IPR000792">
    <property type="entry name" value="Tscrpt_reg_LuxR_C"/>
</dbReference>
<dbReference type="PROSITE" id="PS00622">
    <property type="entry name" value="HTH_LUXR_1"/>
    <property type="match status" value="1"/>
</dbReference>
<dbReference type="PROSITE" id="PS50043">
    <property type="entry name" value="HTH_LUXR_2"/>
    <property type="match status" value="1"/>
</dbReference>
<feature type="modified residue" description="4-aspartylphosphate" evidence="3">
    <location>
        <position position="54"/>
    </location>
</feature>
<name>A0ABV7JC39_9GAMM</name>
<evidence type="ECO:0000256" key="3">
    <source>
        <dbReference type="PROSITE-ProRule" id="PRU00169"/>
    </source>
</evidence>
<evidence type="ECO:0000256" key="2">
    <source>
        <dbReference type="ARBA" id="ARBA00023125"/>
    </source>
</evidence>
<dbReference type="EMBL" id="JBHRTS010000008">
    <property type="protein sequence ID" value="MFC3195534.1"/>
    <property type="molecule type" value="Genomic_DNA"/>
</dbReference>
<gene>
    <name evidence="6" type="ORF">ACFODZ_14865</name>
</gene>
<evidence type="ECO:0000259" key="4">
    <source>
        <dbReference type="PROSITE" id="PS50043"/>
    </source>
</evidence>
<dbReference type="Gene3D" id="3.40.50.2300">
    <property type="match status" value="1"/>
</dbReference>
<dbReference type="PANTHER" id="PTHR45566:SF1">
    <property type="entry name" value="HTH-TYPE TRANSCRIPTIONAL REGULATOR YHJB-RELATED"/>
    <property type="match status" value="1"/>
</dbReference>
<sequence length="203" mass="22651">MKIIIADDHDLVREALATLIVRDDAQAEVIQAESLAPVMHHMAEHDDIDLLLLDVFMPGMEDIAVLKSLKAQYPDTPIVMMSGSIDKPIINACYEHGASGFIPKTMNGNALVSVLKMVLNGVKYVPDMMLQEEQRTSSELNNELTSREHQVLALLLEGQSNKAIANQLFIEPTTVKMHLRSLFKKCDVKNRTELVIKTMKTKA</sequence>
<dbReference type="PRINTS" id="PR00038">
    <property type="entry name" value="HTHLUXR"/>
</dbReference>
<dbReference type="InterPro" id="IPR001789">
    <property type="entry name" value="Sig_transdc_resp-reg_receiver"/>
</dbReference>
<comment type="caution">
    <text evidence="6">The sequence shown here is derived from an EMBL/GenBank/DDBJ whole genome shotgun (WGS) entry which is preliminary data.</text>
</comment>
<feature type="domain" description="Response regulatory" evidence="5">
    <location>
        <begin position="2"/>
        <end position="119"/>
    </location>
</feature>
<dbReference type="PANTHER" id="PTHR45566">
    <property type="entry name" value="HTH-TYPE TRANSCRIPTIONAL REGULATOR YHJB-RELATED"/>
    <property type="match status" value="1"/>
</dbReference>
<evidence type="ECO:0000313" key="7">
    <source>
        <dbReference type="Proteomes" id="UP001595533"/>
    </source>
</evidence>
<reference evidence="7" key="1">
    <citation type="journal article" date="2019" name="Int. J. Syst. Evol. Microbiol.">
        <title>The Global Catalogue of Microorganisms (GCM) 10K type strain sequencing project: providing services to taxonomists for standard genome sequencing and annotation.</title>
        <authorList>
            <consortium name="The Broad Institute Genomics Platform"/>
            <consortium name="The Broad Institute Genome Sequencing Center for Infectious Disease"/>
            <person name="Wu L."/>
            <person name="Ma J."/>
        </authorList>
    </citation>
    <scope>NUCLEOTIDE SEQUENCE [LARGE SCALE GENOMIC DNA]</scope>
    <source>
        <strain evidence="7">KCTC 42953</strain>
    </source>
</reference>
<organism evidence="6 7">
    <name type="scientific">Marinicella sediminis</name>
    <dbReference type="NCBI Taxonomy" id="1792834"/>
    <lineage>
        <taxon>Bacteria</taxon>
        <taxon>Pseudomonadati</taxon>
        <taxon>Pseudomonadota</taxon>
        <taxon>Gammaproteobacteria</taxon>
        <taxon>Lysobacterales</taxon>
        <taxon>Marinicellaceae</taxon>
        <taxon>Marinicella</taxon>
    </lineage>
</organism>
<dbReference type="SMART" id="SM00421">
    <property type="entry name" value="HTH_LUXR"/>
    <property type="match status" value="1"/>
</dbReference>
<dbReference type="RefSeq" id="WP_198538345.1">
    <property type="nucleotide sequence ID" value="NZ_JBHRTS010000008.1"/>
</dbReference>
<proteinExistence type="predicted"/>
<dbReference type="SUPFAM" id="SSF52172">
    <property type="entry name" value="CheY-like"/>
    <property type="match status" value="1"/>
</dbReference>
<dbReference type="Gene3D" id="1.10.10.10">
    <property type="entry name" value="Winged helix-like DNA-binding domain superfamily/Winged helix DNA-binding domain"/>
    <property type="match status" value="1"/>
</dbReference>
<dbReference type="CDD" id="cd17535">
    <property type="entry name" value="REC_NarL-like"/>
    <property type="match status" value="1"/>
</dbReference>